<evidence type="ECO:0000313" key="3">
    <source>
        <dbReference type="Proteomes" id="UP001260715"/>
    </source>
</evidence>
<protein>
    <submittedName>
        <fullName evidence="2">Prepilin-type N-terminal cleavage/methylation domain-containing protein</fullName>
    </submittedName>
</protein>
<keyword evidence="3" id="KW-1185">Reference proteome</keyword>
<dbReference type="Proteomes" id="UP001260715">
    <property type="component" value="Unassembled WGS sequence"/>
</dbReference>
<reference evidence="2 3" key="1">
    <citation type="submission" date="2023-07" db="EMBL/GenBank/DDBJ databases">
        <title>Sorghum-associated microbial communities from plants grown in Nebraska, USA.</title>
        <authorList>
            <person name="Schachtman D."/>
        </authorList>
    </citation>
    <scope>NUCLEOTIDE SEQUENCE [LARGE SCALE GENOMIC DNA]</scope>
    <source>
        <strain evidence="2 3">596</strain>
    </source>
</reference>
<sequence>MKNHQSGYTLVELSVVMALAGLIVVGSLVGATTLLHQQTVNGLAAQNADAIKRVNEAYAQLPSYAGLSLRQAVSFGAFSQFVITQRATDNVTVAHPLRGAVGVAPVNGAAQAWGLYLNAIPADLCAELLLQSAPVADALVVYPGGMGNPNDWTRSLLINANVPAITIGAGFGAAAPRIVKNMTEDLTPVALSAACQSAGDTLGVLLLKSKLR</sequence>
<dbReference type="PROSITE" id="PS00409">
    <property type="entry name" value="PROKAR_NTER_METHYL"/>
    <property type="match status" value="1"/>
</dbReference>
<dbReference type="Gene3D" id="3.30.1690.10">
    <property type="entry name" value="TcpA-like pilin"/>
    <property type="match status" value="1"/>
</dbReference>
<evidence type="ECO:0000256" key="1">
    <source>
        <dbReference type="SAM" id="Phobius"/>
    </source>
</evidence>
<dbReference type="Pfam" id="PF07963">
    <property type="entry name" value="N_methyl"/>
    <property type="match status" value="1"/>
</dbReference>
<proteinExistence type="predicted"/>
<accession>A0ABU1P9C9</accession>
<name>A0ABU1P9C9_9BURK</name>
<evidence type="ECO:0000313" key="2">
    <source>
        <dbReference type="EMBL" id="MDR6582519.1"/>
    </source>
</evidence>
<dbReference type="NCBIfam" id="TIGR02532">
    <property type="entry name" value="IV_pilin_GFxxxE"/>
    <property type="match status" value="1"/>
</dbReference>
<dbReference type="EMBL" id="JAVDSJ010000001">
    <property type="protein sequence ID" value="MDR6582519.1"/>
    <property type="molecule type" value="Genomic_DNA"/>
</dbReference>
<dbReference type="InterPro" id="IPR012902">
    <property type="entry name" value="N_methyl_site"/>
</dbReference>
<keyword evidence="1" id="KW-0812">Transmembrane</keyword>
<keyword evidence="1" id="KW-1133">Transmembrane helix</keyword>
<feature type="transmembrane region" description="Helical" evidence="1">
    <location>
        <begin position="7"/>
        <end position="29"/>
    </location>
</feature>
<keyword evidence="1" id="KW-0472">Membrane</keyword>
<comment type="caution">
    <text evidence="2">The sequence shown here is derived from an EMBL/GenBank/DDBJ whole genome shotgun (WGS) entry which is preliminary data.</text>
</comment>
<gene>
    <name evidence="2" type="ORF">J2W50_000694</name>
</gene>
<organism evidence="2 3">
    <name type="scientific">Herbaspirillum frisingense</name>
    <dbReference type="NCBI Taxonomy" id="92645"/>
    <lineage>
        <taxon>Bacteria</taxon>
        <taxon>Pseudomonadati</taxon>
        <taxon>Pseudomonadota</taxon>
        <taxon>Betaproteobacteria</taxon>
        <taxon>Burkholderiales</taxon>
        <taxon>Oxalobacteraceae</taxon>
        <taxon>Herbaspirillum</taxon>
    </lineage>
</organism>
<dbReference type="RefSeq" id="WP_102662403.1">
    <property type="nucleotide sequence ID" value="NZ_JAVDSJ010000001.1"/>
</dbReference>